<feature type="domain" description="HTH myb-type" evidence="6">
    <location>
        <begin position="68"/>
        <end position="122"/>
    </location>
</feature>
<dbReference type="Pfam" id="PF00249">
    <property type="entry name" value="Myb_DNA-binding"/>
    <property type="match status" value="2"/>
</dbReference>
<dbReference type="PANTHER" id="PTHR10641:SF622">
    <property type="entry name" value="TRANSCRIPTION FACTOR MYB17"/>
    <property type="match status" value="1"/>
</dbReference>
<feature type="domain" description="Myb-like" evidence="5">
    <location>
        <begin position="15"/>
        <end position="67"/>
    </location>
</feature>
<dbReference type="SUPFAM" id="SSF46689">
    <property type="entry name" value="Homeodomain-like"/>
    <property type="match status" value="1"/>
</dbReference>
<comment type="subcellular location">
    <subcellularLocation>
        <location evidence="1">Nucleus</location>
    </subcellularLocation>
</comment>
<keyword evidence="2" id="KW-0677">Repeat</keyword>
<proteinExistence type="predicted"/>
<keyword evidence="8" id="KW-1185">Reference proteome</keyword>
<evidence type="ECO:0000313" key="7">
    <source>
        <dbReference type="EMBL" id="KAA8539910.1"/>
    </source>
</evidence>
<keyword evidence="4" id="KW-0539">Nucleus</keyword>
<feature type="domain" description="Myb-like" evidence="5">
    <location>
        <begin position="68"/>
        <end position="118"/>
    </location>
</feature>
<evidence type="ECO:0000259" key="6">
    <source>
        <dbReference type="PROSITE" id="PS51294"/>
    </source>
</evidence>
<dbReference type="InterPro" id="IPR001005">
    <property type="entry name" value="SANT/Myb"/>
</dbReference>
<dbReference type="Proteomes" id="UP000325577">
    <property type="component" value="Linkage Group LG14"/>
</dbReference>
<dbReference type="PANTHER" id="PTHR10641">
    <property type="entry name" value="MYB FAMILY TRANSCRIPTION FACTOR"/>
    <property type="match status" value="1"/>
</dbReference>
<name>A0A5J5BBY3_9ASTE</name>
<evidence type="ECO:0000256" key="2">
    <source>
        <dbReference type="ARBA" id="ARBA00022737"/>
    </source>
</evidence>
<keyword evidence="3" id="KW-0238">DNA-binding</keyword>
<dbReference type="SMART" id="SM00717">
    <property type="entry name" value="SANT"/>
    <property type="match status" value="2"/>
</dbReference>
<dbReference type="CDD" id="cd00167">
    <property type="entry name" value="SANT"/>
    <property type="match status" value="2"/>
</dbReference>
<dbReference type="PROSITE" id="PS51294">
    <property type="entry name" value="HTH_MYB"/>
    <property type="match status" value="2"/>
</dbReference>
<sequence length="299" mass="33409">MRRKEKMGRAPCCNKNEVKKGAWTLEEDKILVDYITKHGHGTWRSLPKLAGLLRCGKSCRLRWTNYLRPDIKRGPFTPEEENTIIQLQGVLGNKWAAIAAKLPGRTDNEIKNFWNSHLRKRLCVPPSHAESATTMKSESPSTQHMVQWENARVEAEAQLSTVSLPLKPSSTGETNYDYFLRIWNSEVGESFRKIDDQDGVVCQSSISHTSSSTKDGSGSGITMQAGLPGTSISTNTAGKQYMSSEKEQDMMMASSDTPNSYELDDLSDTTLKLLLDIPSGNDMGFLQEQIDDVSMFLQH</sequence>
<accession>A0A5J5BBY3</accession>
<dbReference type="InterPro" id="IPR015495">
    <property type="entry name" value="Myb_TF_plants"/>
</dbReference>
<reference evidence="7 8" key="1">
    <citation type="submission" date="2019-09" db="EMBL/GenBank/DDBJ databases">
        <title>A chromosome-level genome assembly of the Chinese tupelo Nyssa sinensis.</title>
        <authorList>
            <person name="Yang X."/>
            <person name="Kang M."/>
            <person name="Yang Y."/>
            <person name="Xiong H."/>
            <person name="Wang M."/>
            <person name="Zhang Z."/>
            <person name="Wang Z."/>
            <person name="Wu H."/>
            <person name="Ma T."/>
            <person name="Liu J."/>
            <person name="Xi Z."/>
        </authorList>
    </citation>
    <scope>NUCLEOTIDE SEQUENCE [LARGE SCALE GENOMIC DNA]</scope>
    <source>
        <strain evidence="7">J267</strain>
        <tissue evidence="7">Leaf</tissue>
    </source>
</reference>
<evidence type="ECO:0000259" key="5">
    <source>
        <dbReference type="PROSITE" id="PS50090"/>
    </source>
</evidence>
<dbReference type="InterPro" id="IPR017930">
    <property type="entry name" value="Myb_dom"/>
</dbReference>
<evidence type="ECO:0000256" key="4">
    <source>
        <dbReference type="ARBA" id="ARBA00023242"/>
    </source>
</evidence>
<evidence type="ECO:0000256" key="1">
    <source>
        <dbReference type="ARBA" id="ARBA00004123"/>
    </source>
</evidence>
<evidence type="ECO:0000313" key="8">
    <source>
        <dbReference type="Proteomes" id="UP000325577"/>
    </source>
</evidence>
<dbReference type="GO" id="GO:0005634">
    <property type="term" value="C:nucleus"/>
    <property type="evidence" value="ECO:0007669"/>
    <property type="project" value="UniProtKB-SubCell"/>
</dbReference>
<dbReference type="GO" id="GO:0003677">
    <property type="term" value="F:DNA binding"/>
    <property type="evidence" value="ECO:0007669"/>
    <property type="project" value="UniProtKB-KW"/>
</dbReference>
<evidence type="ECO:0000256" key="3">
    <source>
        <dbReference type="ARBA" id="ARBA00023125"/>
    </source>
</evidence>
<dbReference type="EMBL" id="CM018037">
    <property type="protein sequence ID" value="KAA8539910.1"/>
    <property type="molecule type" value="Genomic_DNA"/>
</dbReference>
<organism evidence="7 8">
    <name type="scientific">Nyssa sinensis</name>
    <dbReference type="NCBI Taxonomy" id="561372"/>
    <lineage>
        <taxon>Eukaryota</taxon>
        <taxon>Viridiplantae</taxon>
        <taxon>Streptophyta</taxon>
        <taxon>Embryophyta</taxon>
        <taxon>Tracheophyta</taxon>
        <taxon>Spermatophyta</taxon>
        <taxon>Magnoliopsida</taxon>
        <taxon>eudicotyledons</taxon>
        <taxon>Gunneridae</taxon>
        <taxon>Pentapetalae</taxon>
        <taxon>asterids</taxon>
        <taxon>Cornales</taxon>
        <taxon>Nyssaceae</taxon>
        <taxon>Nyssa</taxon>
    </lineage>
</organism>
<dbReference type="PROSITE" id="PS50090">
    <property type="entry name" value="MYB_LIKE"/>
    <property type="match status" value="2"/>
</dbReference>
<dbReference type="Gene3D" id="1.10.10.60">
    <property type="entry name" value="Homeodomain-like"/>
    <property type="match status" value="2"/>
</dbReference>
<feature type="domain" description="HTH myb-type" evidence="6">
    <location>
        <begin position="15"/>
        <end position="67"/>
    </location>
</feature>
<dbReference type="OrthoDB" id="2143914at2759"/>
<dbReference type="FunFam" id="1.10.10.60:FF:000001">
    <property type="entry name" value="MYB-related transcription factor"/>
    <property type="match status" value="1"/>
</dbReference>
<dbReference type="AlphaFoldDB" id="A0A5J5BBY3"/>
<gene>
    <name evidence="7" type="ORF">F0562_026602</name>
</gene>
<dbReference type="InterPro" id="IPR009057">
    <property type="entry name" value="Homeodomain-like_sf"/>
</dbReference>
<protein>
    <submittedName>
        <fullName evidence="7">Uncharacterized protein</fullName>
    </submittedName>
</protein>